<dbReference type="Pfam" id="PF12776">
    <property type="entry name" value="Myb_DNA-bind_3"/>
    <property type="match status" value="1"/>
</dbReference>
<feature type="compositionally biased region" description="Low complexity" evidence="3">
    <location>
        <begin position="34"/>
        <end position="49"/>
    </location>
</feature>
<feature type="compositionally biased region" description="Acidic residues" evidence="3">
    <location>
        <begin position="483"/>
        <end position="494"/>
    </location>
</feature>
<dbReference type="Pfam" id="PF13359">
    <property type="entry name" value="DDE_Tnp_4"/>
    <property type="match status" value="1"/>
</dbReference>
<accession>Q75HL4</accession>
<evidence type="ECO:0000256" key="2">
    <source>
        <dbReference type="ARBA" id="ARBA00022723"/>
    </source>
</evidence>
<keyword evidence="2" id="KW-0479">Metal-binding</keyword>
<feature type="region of interest" description="Disordered" evidence="3">
    <location>
        <begin position="1"/>
        <end position="99"/>
    </location>
</feature>
<dbReference type="AlphaFoldDB" id="Q75HL4"/>
<proteinExistence type="predicted"/>
<name>Q75HL4_ORYSJ</name>
<feature type="compositionally biased region" description="Polar residues" evidence="3">
    <location>
        <begin position="87"/>
        <end position="96"/>
    </location>
</feature>
<feature type="domain" description="DDE Tnp4" evidence="5">
    <location>
        <begin position="144"/>
        <end position="304"/>
    </location>
</feature>
<comment type="cofactor">
    <cofactor evidence="1">
        <name>a divalent metal cation</name>
        <dbReference type="ChEBI" id="CHEBI:60240"/>
    </cofactor>
</comment>
<protein>
    <submittedName>
        <fullName evidence="6">Expressed protein</fullName>
    </submittedName>
</protein>
<reference evidence="7" key="1">
    <citation type="journal article" date="2005" name="Nature">
        <title>The map-based sequence of the rice genome.</title>
        <authorList>
            <consortium name="International rice genome sequencing project (IRGSP)"/>
            <person name="Matsumoto T."/>
            <person name="Wu J."/>
            <person name="Kanamori H."/>
            <person name="Katayose Y."/>
            <person name="Fujisawa M."/>
            <person name="Namiki N."/>
            <person name="Mizuno H."/>
            <person name="Yamamoto K."/>
            <person name="Antonio B.A."/>
            <person name="Baba T."/>
            <person name="Sakata K."/>
            <person name="Nagamura Y."/>
            <person name="Aoki H."/>
            <person name="Arikawa K."/>
            <person name="Arita K."/>
            <person name="Bito T."/>
            <person name="Chiden Y."/>
            <person name="Fujitsuka N."/>
            <person name="Fukunaka R."/>
            <person name="Hamada M."/>
            <person name="Harada C."/>
            <person name="Hayashi A."/>
            <person name="Hijishita S."/>
            <person name="Honda M."/>
            <person name="Hosokawa S."/>
            <person name="Ichikawa Y."/>
            <person name="Idonuma A."/>
            <person name="Iijima M."/>
            <person name="Ikeda M."/>
            <person name="Ikeno M."/>
            <person name="Ito K."/>
            <person name="Ito S."/>
            <person name="Ito T."/>
            <person name="Ito Y."/>
            <person name="Ito Y."/>
            <person name="Iwabuchi A."/>
            <person name="Kamiya K."/>
            <person name="Karasawa W."/>
            <person name="Kurita K."/>
            <person name="Katagiri S."/>
            <person name="Kikuta A."/>
            <person name="Kobayashi H."/>
            <person name="Kobayashi N."/>
            <person name="Machita K."/>
            <person name="Maehara T."/>
            <person name="Masukawa M."/>
            <person name="Mizubayashi T."/>
            <person name="Mukai Y."/>
            <person name="Nagasaki H."/>
            <person name="Nagata Y."/>
            <person name="Naito S."/>
            <person name="Nakashima M."/>
            <person name="Nakama Y."/>
            <person name="Nakamichi Y."/>
            <person name="Nakamura M."/>
            <person name="Meguro A."/>
            <person name="Negishi M."/>
            <person name="Ohta I."/>
            <person name="Ohta T."/>
            <person name="Okamoto M."/>
            <person name="Ono N."/>
            <person name="Saji S."/>
            <person name="Sakaguchi M."/>
            <person name="Sakai K."/>
            <person name="Shibata M."/>
            <person name="Shimokawa T."/>
            <person name="Song J."/>
            <person name="Takazaki Y."/>
            <person name="Terasawa K."/>
            <person name="Tsugane M."/>
            <person name="Tsuji K."/>
            <person name="Ueda S."/>
            <person name="Waki K."/>
            <person name="Yamagata H."/>
            <person name="Yamamoto M."/>
            <person name="Yamamoto S."/>
            <person name="Yamane H."/>
            <person name="Yoshiki S."/>
            <person name="Yoshihara R."/>
            <person name="Yukawa K."/>
            <person name="Zhong H."/>
            <person name="Yano M."/>
            <person name="Yuan Q."/>
            <person name="Ouyang S."/>
            <person name="Liu J."/>
            <person name="Jones K.M."/>
            <person name="Gansberger K."/>
            <person name="Moffat K."/>
            <person name="Hill J."/>
            <person name="Bera J."/>
            <person name="Fadrosh D."/>
            <person name="Jin S."/>
            <person name="Johri S."/>
            <person name="Kim M."/>
            <person name="Overton L."/>
            <person name="Reardon M."/>
            <person name="Tsitrin T."/>
            <person name="Vuong H."/>
            <person name="Weaver B."/>
            <person name="Ciecko A."/>
            <person name="Tallon L."/>
            <person name="Jackson J."/>
            <person name="Pai G."/>
            <person name="Aken S.V."/>
            <person name="Utterback T."/>
            <person name="Reidmuller S."/>
            <person name="Feldblyum T."/>
            <person name="Hsiao J."/>
            <person name="Zismann V."/>
            <person name="Iobst S."/>
            <person name="de Vazeille A.R."/>
            <person name="Buell C.R."/>
            <person name="Ying K."/>
            <person name="Li Y."/>
            <person name="Lu T."/>
            <person name="Huang Y."/>
            <person name="Zhao Q."/>
            <person name="Feng Q."/>
            <person name="Zhang L."/>
            <person name="Zhu J."/>
            <person name="Weng Q."/>
            <person name="Mu J."/>
            <person name="Lu Y."/>
            <person name="Fan D."/>
            <person name="Liu Y."/>
            <person name="Guan J."/>
            <person name="Zhang Y."/>
            <person name="Yu S."/>
            <person name="Liu X."/>
            <person name="Zhang Y."/>
            <person name="Hong G."/>
            <person name="Han B."/>
            <person name="Choisne N."/>
            <person name="Demange N."/>
            <person name="Orjeda G."/>
            <person name="Samain S."/>
            <person name="Cattolico L."/>
            <person name="Pelletier E."/>
            <person name="Couloux A."/>
            <person name="Segurens B."/>
            <person name="Wincker P."/>
            <person name="D'Hont A."/>
            <person name="Scarpelli C."/>
            <person name="Weissenbach J."/>
            <person name="Salanoubat M."/>
            <person name="Quetier F."/>
            <person name="Yu Y."/>
            <person name="Kim H.R."/>
            <person name="Rambo T."/>
            <person name="Currie J."/>
            <person name="Collura K."/>
            <person name="Luo M."/>
            <person name="Yang T."/>
            <person name="Ammiraju J.S.S."/>
            <person name="Engler F."/>
            <person name="Soderlund C."/>
            <person name="Wing R.A."/>
            <person name="Palmer L.E."/>
            <person name="de la Bastide M."/>
            <person name="Spiegel L."/>
            <person name="Nascimento L."/>
            <person name="Zutavern T."/>
            <person name="O'Shaughnessy A."/>
            <person name="Dike S."/>
            <person name="Dedhia N."/>
            <person name="Preston R."/>
            <person name="Balija V."/>
            <person name="McCombie W.R."/>
            <person name="Chow T."/>
            <person name="Chen H."/>
            <person name="Chung M."/>
            <person name="Chen C."/>
            <person name="Shaw J."/>
            <person name="Wu H."/>
            <person name="Hsiao K."/>
            <person name="Chao Y."/>
            <person name="Chu M."/>
            <person name="Cheng C."/>
            <person name="Hour A."/>
            <person name="Lee P."/>
            <person name="Lin S."/>
            <person name="Lin Y."/>
            <person name="Liou J."/>
            <person name="Liu S."/>
            <person name="Hsing Y."/>
            <person name="Raghuvanshi S."/>
            <person name="Mohanty A."/>
            <person name="Bharti A.K."/>
            <person name="Gaur A."/>
            <person name="Gupta V."/>
            <person name="Kumar D."/>
            <person name="Ravi V."/>
            <person name="Vij S."/>
            <person name="Kapur A."/>
            <person name="Khurana P."/>
            <person name="Khurana P."/>
            <person name="Khurana J.P."/>
            <person name="Tyagi A.K."/>
            <person name="Gaikwad K."/>
            <person name="Singh A."/>
            <person name="Dalal V."/>
            <person name="Srivastava S."/>
            <person name="Dixit A."/>
            <person name="Pal A.K."/>
            <person name="Ghazi I.A."/>
            <person name="Yadav M."/>
            <person name="Pandit A."/>
            <person name="Bhargava A."/>
            <person name="Sureshbabu K."/>
            <person name="Batra K."/>
            <person name="Sharma T.R."/>
            <person name="Mohapatra T."/>
            <person name="Singh N.K."/>
            <person name="Messing J."/>
            <person name="Nelson A.B."/>
            <person name="Fuks G."/>
            <person name="Kavchok S."/>
            <person name="Keizer G."/>
            <person name="Linton E."/>
            <person name="Llaca V."/>
            <person name="Song R."/>
            <person name="Tanyolac B."/>
            <person name="Young S."/>
            <person name="Ho-Il K."/>
            <person name="Hahn J.H."/>
            <person name="Sangsakoo G."/>
            <person name="Vanavichit A."/>
            <person name="de Mattos Luiz.A.T."/>
            <person name="Zimmer P.D."/>
            <person name="Malone G."/>
            <person name="Dellagostin O."/>
            <person name="de Oliveira A.C."/>
            <person name="Bevan M."/>
            <person name="Bancroft I."/>
            <person name="Minx P."/>
            <person name="Cordum H."/>
            <person name="Wilson R."/>
            <person name="Cheng Z."/>
            <person name="Jin W."/>
            <person name="Jiang J."/>
            <person name="Leong S.A."/>
            <person name="Iwama H."/>
            <person name="Gojobori T."/>
            <person name="Itoh T."/>
            <person name="Niimura Y."/>
            <person name="Fujii Y."/>
            <person name="Habara T."/>
            <person name="Sakai H."/>
            <person name="Sato Y."/>
            <person name="Wilson G."/>
            <person name="Kumar K."/>
            <person name="McCouch S."/>
            <person name="Juretic N."/>
            <person name="Hoen D."/>
            <person name="Wright S."/>
            <person name="Bruskiewich R."/>
            <person name="Bureau T."/>
            <person name="Miyao A."/>
            <person name="Hirochika H."/>
            <person name="Nishikawa T."/>
            <person name="Kadowaki K."/>
            <person name="Sugiura M."/>
            <person name="Burr B."/>
            <person name="Sasaki T."/>
        </authorList>
    </citation>
    <scope>NUCLEOTIDE SEQUENCE [LARGE SCALE GENOMIC DNA]</scope>
    <source>
        <strain evidence="7">cv. Nipponbare</strain>
    </source>
</reference>
<organism evidence="6 7">
    <name type="scientific">Oryza sativa subsp. japonica</name>
    <name type="common">Rice</name>
    <dbReference type="NCBI Taxonomy" id="39947"/>
    <lineage>
        <taxon>Eukaryota</taxon>
        <taxon>Viridiplantae</taxon>
        <taxon>Streptophyta</taxon>
        <taxon>Embryophyta</taxon>
        <taxon>Tracheophyta</taxon>
        <taxon>Spermatophyta</taxon>
        <taxon>Magnoliopsida</taxon>
        <taxon>Liliopsida</taxon>
        <taxon>Poales</taxon>
        <taxon>Poaceae</taxon>
        <taxon>BOP clade</taxon>
        <taxon>Oryzoideae</taxon>
        <taxon>Oryzeae</taxon>
        <taxon>Oryzinae</taxon>
        <taxon>Oryza</taxon>
        <taxon>Oryza sativa</taxon>
    </lineage>
</organism>
<dbReference type="InterPro" id="IPR024752">
    <property type="entry name" value="Myb/SANT-like_dom"/>
</dbReference>
<evidence type="ECO:0000256" key="3">
    <source>
        <dbReference type="SAM" id="MobiDB-lite"/>
    </source>
</evidence>
<gene>
    <name evidence="6" type="primary">OSJNBb0011J16.9</name>
</gene>
<evidence type="ECO:0000259" key="4">
    <source>
        <dbReference type="Pfam" id="PF12776"/>
    </source>
</evidence>
<dbReference type="PANTHER" id="PTHR47127">
    <property type="entry name" value="10A19I.15"/>
    <property type="match status" value="1"/>
</dbReference>
<evidence type="ECO:0000313" key="6">
    <source>
        <dbReference type="EMBL" id="AAR89874.1"/>
    </source>
</evidence>
<feature type="domain" description="Myb/SANT-like" evidence="4">
    <location>
        <begin position="343"/>
        <end position="437"/>
    </location>
</feature>
<reference evidence="7" key="2">
    <citation type="journal article" date="2008" name="Nucleic Acids Res.">
        <title>The rice annotation project database (RAP-DB): 2008 update.</title>
        <authorList>
            <consortium name="The rice annotation project (RAP)"/>
        </authorList>
    </citation>
    <scope>GENOME REANNOTATION</scope>
    <source>
        <strain evidence="7">cv. Nipponbare</strain>
    </source>
</reference>
<dbReference type="GO" id="GO:0046872">
    <property type="term" value="F:metal ion binding"/>
    <property type="evidence" value="ECO:0007669"/>
    <property type="project" value="UniProtKB-KW"/>
</dbReference>
<sequence length="608" mass="67273">MATGDEAARGQARGDGTGDTTAGRGSRRRRHARCGSGMATATAQQQRRAAQSDDGTRRRRRAAARGATGRDGDGDSDGDGAWRRATGGSSDMTDATATVARGSGRLDTLGREGDTINVCVEEQVAMFLHTIGHNLRNRDCIGAIDGTHVRASVPKNMESSFRGRKNHATQNVMAAVDFDLRFTYVLAGWEGAAHDVVVLRDALERENGLHVPQGKFYLVDVGYGAKPGFLPPFRSTRYHLNEWGNNPVQNEKELFNLRHSSLRITVERAFGSLKRRFKILDDATPFFPFQTQVNIVVACCIIHNWVINDDIDELVMGPNESIIQDNDTSTDMDTNNGKGVVASWTSSMSSLMLSNLANLVASGTRTSAGFKQVHLNACARVVNEKFSTTLTGDQIRNHLKTWHKKFQKISRLRKVSGAIWDEENFIISLDEEHYNDYMQHNNKSDAEFFNRPITNYGEMLTIFGSTMAIGNFAKDSSSVLGTEDVEGTENEVNEDAPTIDHDERSSASKPKRQKTYAHDDDGLVGAFDRASDKLANAIIRSSTVGNELPDDLWDNLNSLPGFEQHHISFYYHYLVANPHIARAFNGLPFANKLDWVAMYISEKFPGAM</sequence>
<evidence type="ECO:0000313" key="7">
    <source>
        <dbReference type="Proteomes" id="UP000000763"/>
    </source>
</evidence>
<dbReference type="InterPro" id="IPR027806">
    <property type="entry name" value="HARBI1_dom"/>
</dbReference>
<dbReference type="EMBL" id="AC135501">
    <property type="protein sequence ID" value="AAR89874.1"/>
    <property type="molecule type" value="Genomic_DNA"/>
</dbReference>
<feature type="region of interest" description="Disordered" evidence="3">
    <location>
        <begin position="481"/>
        <end position="516"/>
    </location>
</feature>
<evidence type="ECO:0000259" key="5">
    <source>
        <dbReference type="Pfam" id="PF13359"/>
    </source>
</evidence>
<evidence type="ECO:0000256" key="1">
    <source>
        <dbReference type="ARBA" id="ARBA00001968"/>
    </source>
</evidence>
<dbReference type="Proteomes" id="UP000000763">
    <property type="component" value="Chromosome 3"/>
</dbReference>